<protein>
    <recommendedName>
        <fullName evidence="4">CCHC-type domain-containing protein</fullName>
    </recommendedName>
</protein>
<reference evidence="5 6" key="1">
    <citation type="submission" date="2014-04" db="EMBL/GenBank/DDBJ databases">
        <title>Evolutionary Origins and Diversification of the Mycorrhizal Mutualists.</title>
        <authorList>
            <consortium name="DOE Joint Genome Institute"/>
            <consortium name="Mycorrhizal Genomics Consortium"/>
            <person name="Kohler A."/>
            <person name="Kuo A."/>
            <person name="Nagy L.G."/>
            <person name="Floudas D."/>
            <person name="Copeland A."/>
            <person name="Barry K.W."/>
            <person name="Cichocki N."/>
            <person name="Veneault-Fourrey C."/>
            <person name="LaButti K."/>
            <person name="Lindquist E.A."/>
            <person name="Lipzen A."/>
            <person name="Lundell T."/>
            <person name="Morin E."/>
            <person name="Murat C."/>
            <person name="Riley R."/>
            <person name="Ohm R."/>
            <person name="Sun H."/>
            <person name="Tunlid A."/>
            <person name="Henrissat B."/>
            <person name="Grigoriev I.V."/>
            <person name="Hibbett D.S."/>
            <person name="Martin F."/>
        </authorList>
    </citation>
    <scope>NUCLEOTIDE SEQUENCE [LARGE SCALE GENOMIC DNA]</scope>
    <source>
        <strain evidence="5 6">MD-312</strain>
    </source>
</reference>
<gene>
    <name evidence="5" type="ORF">HYDPIDRAFT_30741</name>
</gene>
<dbReference type="SUPFAM" id="SSF57756">
    <property type="entry name" value="Retrovirus zinc finger-like domains"/>
    <property type="match status" value="1"/>
</dbReference>
<evidence type="ECO:0000256" key="2">
    <source>
        <dbReference type="PROSITE-ProRule" id="PRU00047"/>
    </source>
</evidence>
<keyword evidence="6" id="KW-1185">Reference proteome</keyword>
<dbReference type="Proteomes" id="UP000053820">
    <property type="component" value="Unassembled WGS sequence"/>
</dbReference>
<dbReference type="InterPro" id="IPR001878">
    <property type="entry name" value="Znf_CCHC"/>
</dbReference>
<evidence type="ECO:0000256" key="1">
    <source>
        <dbReference type="ARBA" id="ARBA00022664"/>
    </source>
</evidence>
<dbReference type="EMBL" id="KN839858">
    <property type="protein sequence ID" value="KIJ61931.1"/>
    <property type="molecule type" value="Genomic_DNA"/>
</dbReference>
<dbReference type="GO" id="GO:0003676">
    <property type="term" value="F:nucleic acid binding"/>
    <property type="evidence" value="ECO:0007669"/>
    <property type="project" value="InterPro"/>
</dbReference>
<accession>A0A0C9WCA4</accession>
<evidence type="ECO:0000259" key="4">
    <source>
        <dbReference type="PROSITE" id="PS50158"/>
    </source>
</evidence>
<evidence type="ECO:0000313" key="5">
    <source>
        <dbReference type="EMBL" id="KIJ61931.1"/>
    </source>
</evidence>
<dbReference type="HOGENOM" id="CLU_2171410_0_0_1"/>
<keyword evidence="2" id="KW-0862">Zinc</keyword>
<keyword evidence="2" id="KW-0479">Metal-binding</keyword>
<evidence type="ECO:0000313" key="6">
    <source>
        <dbReference type="Proteomes" id="UP000053820"/>
    </source>
</evidence>
<organism evidence="5 6">
    <name type="scientific">Hydnomerulius pinastri MD-312</name>
    <dbReference type="NCBI Taxonomy" id="994086"/>
    <lineage>
        <taxon>Eukaryota</taxon>
        <taxon>Fungi</taxon>
        <taxon>Dikarya</taxon>
        <taxon>Basidiomycota</taxon>
        <taxon>Agaricomycotina</taxon>
        <taxon>Agaricomycetes</taxon>
        <taxon>Agaricomycetidae</taxon>
        <taxon>Boletales</taxon>
        <taxon>Boletales incertae sedis</taxon>
        <taxon>Leucogyrophana</taxon>
    </lineage>
</organism>
<dbReference type="GO" id="GO:0008270">
    <property type="term" value="F:zinc ion binding"/>
    <property type="evidence" value="ECO:0007669"/>
    <property type="project" value="UniProtKB-KW"/>
</dbReference>
<name>A0A0C9WCA4_9AGAM</name>
<evidence type="ECO:0000256" key="3">
    <source>
        <dbReference type="SAM" id="MobiDB-lite"/>
    </source>
</evidence>
<dbReference type="Gene3D" id="4.10.60.10">
    <property type="entry name" value="Zinc finger, CCHC-type"/>
    <property type="match status" value="1"/>
</dbReference>
<dbReference type="AlphaFoldDB" id="A0A0C9WCA4"/>
<keyword evidence="2" id="KW-0863">Zinc-finger</keyword>
<feature type="region of interest" description="Disordered" evidence="3">
    <location>
        <begin position="34"/>
        <end position="79"/>
    </location>
</feature>
<dbReference type="PROSITE" id="PS50158">
    <property type="entry name" value="ZF_CCHC"/>
    <property type="match status" value="1"/>
</dbReference>
<dbReference type="SMART" id="SM00343">
    <property type="entry name" value="ZnF_C2HC"/>
    <property type="match status" value="1"/>
</dbReference>
<proteinExistence type="predicted"/>
<keyword evidence="1" id="KW-0507">mRNA processing</keyword>
<dbReference type="Pfam" id="PF00098">
    <property type="entry name" value="zf-CCHC"/>
    <property type="match status" value="1"/>
</dbReference>
<feature type="domain" description="CCHC-type" evidence="4">
    <location>
        <begin position="3"/>
        <end position="18"/>
    </location>
</feature>
<sequence>MTCYRCKQVGHIASECQKCLEGNNPWVFTAHVINESQEDDSYDRSSRDAESQDNPGPQDESVEGAPEEEDITESSNIEDELYLTEYKEYDSSEADLEVVYLRAMNSVLAL</sequence>
<dbReference type="GO" id="GO:0006397">
    <property type="term" value="P:mRNA processing"/>
    <property type="evidence" value="ECO:0007669"/>
    <property type="project" value="UniProtKB-KW"/>
</dbReference>
<feature type="compositionally biased region" description="Acidic residues" evidence="3">
    <location>
        <begin position="60"/>
        <end position="79"/>
    </location>
</feature>
<dbReference type="InterPro" id="IPR036875">
    <property type="entry name" value="Znf_CCHC_sf"/>
</dbReference>